<comment type="similarity">
    <text evidence="1">Belongs to the short-chain dehydrogenases/reductases (SDR) family.</text>
</comment>
<dbReference type="EMBL" id="CP065748">
    <property type="protein sequence ID" value="QPS84117.1"/>
    <property type="molecule type" value="Genomic_DNA"/>
</dbReference>
<proteinExistence type="inferred from homology"/>
<dbReference type="AlphaFoldDB" id="A0A7T2YY74"/>
<dbReference type="PROSITE" id="PS00061">
    <property type="entry name" value="ADH_SHORT"/>
    <property type="match status" value="1"/>
</dbReference>
<dbReference type="PRINTS" id="PR00080">
    <property type="entry name" value="SDRFAMILY"/>
</dbReference>
<dbReference type="RefSeq" id="WP_016452647.1">
    <property type="nucleotide sequence ID" value="NZ_CP065748.1"/>
</dbReference>
<organism evidence="3 4">
    <name type="scientific">Delftia lacustris</name>
    <dbReference type="NCBI Taxonomy" id="558537"/>
    <lineage>
        <taxon>Bacteria</taxon>
        <taxon>Pseudomonadati</taxon>
        <taxon>Pseudomonadota</taxon>
        <taxon>Betaproteobacteria</taxon>
        <taxon>Burkholderiales</taxon>
        <taxon>Comamonadaceae</taxon>
        <taxon>Delftia</taxon>
    </lineage>
</organism>
<dbReference type="PANTHER" id="PTHR42879:SF2">
    <property type="entry name" value="3-OXOACYL-[ACYL-CARRIER-PROTEIN] REDUCTASE FABG"/>
    <property type="match status" value="1"/>
</dbReference>
<dbReference type="SUPFAM" id="SSF51735">
    <property type="entry name" value="NAD(P)-binding Rossmann-fold domains"/>
    <property type="match status" value="1"/>
</dbReference>
<dbReference type="Pfam" id="PF13561">
    <property type="entry name" value="adh_short_C2"/>
    <property type="match status" value="1"/>
</dbReference>
<sequence>MNTSKPLDGRRAVVTGAGSGIGEAIALAYAQAGAQLLLADIDAARADSVARRCRALGAQAETVIGDVGDESTAHRIIDRCVQAFGGIDILVNNAGMLTQSRCADMSTAMWDEMLRVDLRSVFLCARRAVPHMQAQRWGRIINIASQLGIKGGVELSHYAAAKAGVIGFTKSLALEVAPDNVLVNAIAPGPIATPLVDGISAEWKRAKEASLPLGRFGRADEVAPTAVLLASDPGGNLYVGQTLGPNSGDVMP</sequence>
<accession>A0A7T2YY74</accession>
<dbReference type="InterPro" id="IPR050259">
    <property type="entry name" value="SDR"/>
</dbReference>
<dbReference type="GO" id="GO:0032787">
    <property type="term" value="P:monocarboxylic acid metabolic process"/>
    <property type="evidence" value="ECO:0007669"/>
    <property type="project" value="UniProtKB-ARBA"/>
</dbReference>
<evidence type="ECO:0000313" key="3">
    <source>
        <dbReference type="EMBL" id="QPS84117.1"/>
    </source>
</evidence>
<dbReference type="Proteomes" id="UP000595064">
    <property type="component" value="Chromosome"/>
</dbReference>
<dbReference type="Gene3D" id="3.40.50.720">
    <property type="entry name" value="NAD(P)-binding Rossmann-like Domain"/>
    <property type="match status" value="1"/>
</dbReference>
<dbReference type="CDD" id="cd05233">
    <property type="entry name" value="SDR_c"/>
    <property type="match status" value="1"/>
</dbReference>
<evidence type="ECO:0000256" key="2">
    <source>
        <dbReference type="ARBA" id="ARBA00023002"/>
    </source>
</evidence>
<dbReference type="PANTHER" id="PTHR42879">
    <property type="entry name" value="3-OXOACYL-(ACYL-CARRIER-PROTEIN) REDUCTASE"/>
    <property type="match status" value="1"/>
</dbReference>
<dbReference type="InterPro" id="IPR002347">
    <property type="entry name" value="SDR_fam"/>
</dbReference>
<dbReference type="KEGG" id="dla:I6G47_14095"/>
<dbReference type="InterPro" id="IPR036291">
    <property type="entry name" value="NAD(P)-bd_dom_sf"/>
</dbReference>
<dbReference type="FunFam" id="3.40.50.720:FF:000173">
    <property type="entry name" value="3-oxoacyl-[acyl-carrier protein] reductase"/>
    <property type="match status" value="1"/>
</dbReference>
<gene>
    <name evidence="3" type="ORF">I6G47_14095</name>
</gene>
<protein>
    <submittedName>
        <fullName evidence="3">SDR family oxidoreductase</fullName>
    </submittedName>
</protein>
<evidence type="ECO:0000313" key="4">
    <source>
        <dbReference type="Proteomes" id="UP000595064"/>
    </source>
</evidence>
<dbReference type="GO" id="GO:0016491">
    <property type="term" value="F:oxidoreductase activity"/>
    <property type="evidence" value="ECO:0007669"/>
    <property type="project" value="UniProtKB-KW"/>
</dbReference>
<reference evidence="3 4" key="1">
    <citation type="submission" date="2020-12" db="EMBL/GenBank/DDBJ databases">
        <title>FDA dAtabase for Regulatory Grade micrObial Sequences (FDA-ARGOS): Supporting development and validation of Infectious Disease Dx tests.</title>
        <authorList>
            <person name="Sproer C."/>
            <person name="Gronow S."/>
            <person name="Severitt S."/>
            <person name="Schroder I."/>
            <person name="Tallon L."/>
            <person name="Sadzewicz L."/>
            <person name="Zhao X."/>
            <person name="Boylan J."/>
            <person name="Ott S."/>
            <person name="Bowen H."/>
            <person name="Vavikolanu K."/>
            <person name="Mehta A."/>
            <person name="Aluvathingal J."/>
            <person name="Nadendla S."/>
            <person name="Lowell S."/>
            <person name="Myers T."/>
            <person name="Yan Y."/>
            <person name="Sichtig H."/>
        </authorList>
    </citation>
    <scope>NUCLEOTIDE SEQUENCE [LARGE SCALE GENOMIC DNA]</scope>
    <source>
        <strain evidence="3 4">FDAARGOS_890</strain>
    </source>
</reference>
<keyword evidence="4" id="KW-1185">Reference proteome</keyword>
<dbReference type="PRINTS" id="PR00081">
    <property type="entry name" value="GDHRDH"/>
</dbReference>
<evidence type="ECO:0000256" key="1">
    <source>
        <dbReference type="ARBA" id="ARBA00006484"/>
    </source>
</evidence>
<keyword evidence="2" id="KW-0560">Oxidoreductase</keyword>
<dbReference type="InterPro" id="IPR020904">
    <property type="entry name" value="Sc_DH/Rdtase_CS"/>
</dbReference>
<name>A0A7T2YY74_9BURK</name>